<protein>
    <submittedName>
        <fullName evidence="1">Uncharacterized protein</fullName>
    </submittedName>
</protein>
<dbReference type="AlphaFoldDB" id="A0A5B7DK82"/>
<sequence length="92" mass="10396">MRATDATVTPIHTDANFSETRTVNFCLHKEAGKESVQCYLAAILRISPQTPQLHSWYPTYTTPIPSCHPRHTSATSSFIRLTISATRFSWSR</sequence>
<gene>
    <name evidence="1" type="ORF">E2C01_014349</name>
</gene>
<reference evidence="1 2" key="1">
    <citation type="submission" date="2019-05" db="EMBL/GenBank/DDBJ databases">
        <title>Another draft genome of Portunus trituberculatus and its Hox gene families provides insights of decapod evolution.</title>
        <authorList>
            <person name="Jeong J.-H."/>
            <person name="Song I."/>
            <person name="Kim S."/>
            <person name="Choi T."/>
            <person name="Kim D."/>
            <person name="Ryu S."/>
            <person name="Kim W."/>
        </authorList>
    </citation>
    <scope>NUCLEOTIDE SEQUENCE [LARGE SCALE GENOMIC DNA]</scope>
    <source>
        <tissue evidence="1">Muscle</tissue>
    </source>
</reference>
<accession>A0A5B7DK82</accession>
<dbReference type="EMBL" id="VSRR010000967">
    <property type="protein sequence ID" value="MPC21366.1"/>
    <property type="molecule type" value="Genomic_DNA"/>
</dbReference>
<organism evidence="1 2">
    <name type="scientific">Portunus trituberculatus</name>
    <name type="common">Swimming crab</name>
    <name type="synonym">Neptunus trituberculatus</name>
    <dbReference type="NCBI Taxonomy" id="210409"/>
    <lineage>
        <taxon>Eukaryota</taxon>
        <taxon>Metazoa</taxon>
        <taxon>Ecdysozoa</taxon>
        <taxon>Arthropoda</taxon>
        <taxon>Crustacea</taxon>
        <taxon>Multicrustacea</taxon>
        <taxon>Malacostraca</taxon>
        <taxon>Eumalacostraca</taxon>
        <taxon>Eucarida</taxon>
        <taxon>Decapoda</taxon>
        <taxon>Pleocyemata</taxon>
        <taxon>Brachyura</taxon>
        <taxon>Eubrachyura</taxon>
        <taxon>Portunoidea</taxon>
        <taxon>Portunidae</taxon>
        <taxon>Portuninae</taxon>
        <taxon>Portunus</taxon>
    </lineage>
</organism>
<evidence type="ECO:0000313" key="2">
    <source>
        <dbReference type="Proteomes" id="UP000324222"/>
    </source>
</evidence>
<evidence type="ECO:0000313" key="1">
    <source>
        <dbReference type="EMBL" id="MPC21366.1"/>
    </source>
</evidence>
<keyword evidence="2" id="KW-1185">Reference proteome</keyword>
<comment type="caution">
    <text evidence="1">The sequence shown here is derived from an EMBL/GenBank/DDBJ whole genome shotgun (WGS) entry which is preliminary data.</text>
</comment>
<dbReference type="Proteomes" id="UP000324222">
    <property type="component" value="Unassembled WGS sequence"/>
</dbReference>
<proteinExistence type="predicted"/>
<name>A0A5B7DK82_PORTR</name>